<gene>
    <name evidence="1" type="ORF">LTR37_001762</name>
</gene>
<keyword evidence="2" id="KW-1185">Reference proteome</keyword>
<evidence type="ECO:0000313" key="1">
    <source>
        <dbReference type="EMBL" id="KAK3723510.1"/>
    </source>
</evidence>
<organism evidence="1 2">
    <name type="scientific">Vermiconidia calcicola</name>
    <dbReference type="NCBI Taxonomy" id="1690605"/>
    <lineage>
        <taxon>Eukaryota</taxon>
        <taxon>Fungi</taxon>
        <taxon>Dikarya</taxon>
        <taxon>Ascomycota</taxon>
        <taxon>Pezizomycotina</taxon>
        <taxon>Dothideomycetes</taxon>
        <taxon>Dothideomycetidae</taxon>
        <taxon>Mycosphaerellales</taxon>
        <taxon>Extremaceae</taxon>
        <taxon>Vermiconidia</taxon>
    </lineage>
</organism>
<dbReference type="EMBL" id="JAUTXU010000009">
    <property type="protein sequence ID" value="KAK3723510.1"/>
    <property type="molecule type" value="Genomic_DNA"/>
</dbReference>
<protein>
    <submittedName>
        <fullName evidence="1">Uncharacterized protein</fullName>
    </submittedName>
</protein>
<dbReference type="Proteomes" id="UP001281147">
    <property type="component" value="Unassembled WGS sequence"/>
</dbReference>
<evidence type="ECO:0000313" key="2">
    <source>
        <dbReference type="Proteomes" id="UP001281147"/>
    </source>
</evidence>
<comment type="caution">
    <text evidence="1">The sequence shown here is derived from an EMBL/GenBank/DDBJ whole genome shotgun (WGS) entry which is preliminary data.</text>
</comment>
<proteinExistence type="predicted"/>
<accession>A0ACC3NV54</accession>
<reference evidence="1" key="1">
    <citation type="submission" date="2023-07" db="EMBL/GenBank/DDBJ databases">
        <title>Black Yeasts Isolated from many extreme environments.</title>
        <authorList>
            <person name="Coleine C."/>
            <person name="Stajich J.E."/>
            <person name="Selbmann L."/>
        </authorList>
    </citation>
    <scope>NUCLEOTIDE SEQUENCE</scope>
    <source>
        <strain evidence="1">CCFEE 5714</strain>
    </source>
</reference>
<name>A0ACC3NV54_9PEZI</name>
<sequence>MAGRASSFVTLTVYVVTSLSLVSAQPPFSNLGQAQCSGELTIEGGQSINDRLLDCDRFIGNIVITHTEPPPWDPSSCSISLPATLREIDGSLKFIDVFGFNKTGCTISLSSLQKVGGGLTFKDLKDIEMPEMSMLETVEAIKFDNVTINTAGSTVFGVQSMGNLLSSPSISFTTCSGLTAIGPMSDSYFVTAPFATIAAVNNQDLASIDLRGYTDTQTDVIIQSNAATMSVSLDIVNASMNLDQIETFNANALQYLMASGVAGAENVSRITNSLLETLEFPSLESIIETTLMIDSNYRLSSLSLPNLEQISALEIADNTALKTDAASNVNVRVTLPQLNDGGVDGQVHITSTQDIDCSSIDLSKDHYSCKSDSATASAADGSVSSDGSGSATSIPSSGGGMSSSAKIGLGVGLGVGIPLLLAGALFLWFRSRKSKQRSPRTAAAGEYSMHEQKRTDRSPSGYAKVPISTTTAEGQTPESQRPVSRELDNDWAPPGQAVPSTDGRVELEEQQRPRHEMDARSLPDLDIDDDAEETRSLQDIERSHAASS</sequence>